<feature type="compositionally biased region" description="Acidic residues" evidence="9">
    <location>
        <begin position="75"/>
        <end position="87"/>
    </location>
</feature>
<dbReference type="GO" id="GO:0005789">
    <property type="term" value="C:endoplasmic reticulum membrane"/>
    <property type="evidence" value="ECO:0007669"/>
    <property type="project" value="UniProtKB-SubCell"/>
</dbReference>
<comment type="subcellular location">
    <subcellularLocation>
        <location evidence="1">Endoplasmic reticulum membrane</location>
        <topology evidence="1">Single-pass membrane protein</topology>
    </subcellularLocation>
</comment>
<evidence type="ECO:0000313" key="12">
    <source>
        <dbReference type="RefSeq" id="XP_013396212.1"/>
    </source>
</evidence>
<keyword evidence="7 10" id="KW-1133">Transmembrane helix</keyword>
<gene>
    <name evidence="12" type="primary">LOC106163234</name>
</gene>
<protein>
    <recommendedName>
        <fullName evidence="3">DDRGK domain-containing protein 1</fullName>
    </recommendedName>
</protein>
<dbReference type="RefSeq" id="XP_013396212.1">
    <property type="nucleotide sequence ID" value="XM_013540758.1"/>
</dbReference>
<sequence>MDPLIYIAAAICVTLLLFFVTRFRKSSTKGEHGAVRPVAVPRAAPRARADMPAGAAARRRGRNRMAAARQRNDDSDYNEDMDEEDIFDQIAQPEGKVGAKKLRKLQDKAEKKSQREAEERERQERKEREQKLEELRKKEEEKRLAEEKIKEEEEKKRKEEEAQREHEEYLKMKEQFSVDEEGLEEMNFETNEESLLQSFVNYIKDMKVVMLEDLAAHFKIKTQDAVDRVKEMVESGQLTGVMDDRGKFIYITMDEIHSVAKFIKQRGRVSITELAECSNRLINLNPDNSKTFSKLVGDSKEEVQVES</sequence>
<dbReference type="InParanoid" id="A0A1S3ID97"/>
<evidence type="ECO:0000256" key="5">
    <source>
        <dbReference type="ARBA" id="ARBA00022786"/>
    </source>
</evidence>
<dbReference type="InterPro" id="IPR036388">
    <property type="entry name" value="WH-like_DNA-bd_sf"/>
</dbReference>
<keyword evidence="11" id="KW-1185">Reference proteome</keyword>
<evidence type="ECO:0000256" key="3">
    <source>
        <dbReference type="ARBA" id="ARBA00018218"/>
    </source>
</evidence>
<dbReference type="GO" id="GO:0044389">
    <property type="term" value="F:ubiquitin-like protein ligase binding"/>
    <property type="evidence" value="ECO:0007669"/>
    <property type="project" value="TreeGrafter"/>
</dbReference>
<dbReference type="Gene3D" id="1.10.10.10">
    <property type="entry name" value="Winged helix-like DNA-binding domain superfamily/Winged helix DNA-binding domain"/>
    <property type="match status" value="1"/>
</dbReference>
<dbReference type="GeneID" id="106163234"/>
<organism evidence="11 12">
    <name type="scientific">Lingula anatina</name>
    <name type="common">Brachiopod</name>
    <name type="synonym">Lingula unguis</name>
    <dbReference type="NCBI Taxonomy" id="7574"/>
    <lineage>
        <taxon>Eukaryota</taxon>
        <taxon>Metazoa</taxon>
        <taxon>Spiralia</taxon>
        <taxon>Lophotrochozoa</taxon>
        <taxon>Brachiopoda</taxon>
        <taxon>Linguliformea</taxon>
        <taxon>Lingulata</taxon>
        <taxon>Lingulida</taxon>
        <taxon>Linguloidea</taxon>
        <taxon>Lingulidae</taxon>
        <taxon>Lingula</taxon>
    </lineage>
</organism>
<comment type="similarity">
    <text evidence="2">Belongs to the DDRGK1 family.</text>
</comment>
<evidence type="ECO:0000256" key="7">
    <source>
        <dbReference type="ARBA" id="ARBA00022989"/>
    </source>
</evidence>
<dbReference type="AlphaFoldDB" id="A0A1S3ID97"/>
<dbReference type="PANTHER" id="PTHR48176">
    <property type="entry name" value="DDRGK DOMAIN-CONTAINING PROTEIN 1"/>
    <property type="match status" value="1"/>
</dbReference>
<dbReference type="PANTHER" id="PTHR48176:SF1">
    <property type="entry name" value="DDRGK DOMAIN-CONTAINING PROTEIN 1"/>
    <property type="match status" value="1"/>
</dbReference>
<evidence type="ECO:0000256" key="2">
    <source>
        <dbReference type="ARBA" id="ARBA00009829"/>
    </source>
</evidence>
<evidence type="ECO:0000313" key="11">
    <source>
        <dbReference type="Proteomes" id="UP000085678"/>
    </source>
</evidence>
<dbReference type="Proteomes" id="UP000085678">
    <property type="component" value="Unplaced"/>
</dbReference>
<dbReference type="OrthoDB" id="2285710at2759"/>
<keyword evidence="6" id="KW-0256">Endoplasmic reticulum</keyword>
<evidence type="ECO:0000256" key="9">
    <source>
        <dbReference type="SAM" id="MobiDB-lite"/>
    </source>
</evidence>
<keyword evidence="5" id="KW-0833">Ubl conjugation pathway</keyword>
<keyword evidence="4 10" id="KW-0812">Transmembrane</keyword>
<dbReference type="Pfam" id="PF09756">
    <property type="entry name" value="DDRGK"/>
    <property type="match status" value="1"/>
</dbReference>
<evidence type="ECO:0000256" key="8">
    <source>
        <dbReference type="ARBA" id="ARBA00023136"/>
    </source>
</evidence>
<evidence type="ECO:0000256" key="4">
    <source>
        <dbReference type="ARBA" id="ARBA00022692"/>
    </source>
</evidence>
<dbReference type="InterPro" id="IPR036390">
    <property type="entry name" value="WH_DNA-bd_sf"/>
</dbReference>
<proteinExistence type="inferred from homology"/>
<evidence type="ECO:0000256" key="10">
    <source>
        <dbReference type="SAM" id="Phobius"/>
    </source>
</evidence>
<dbReference type="SMART" id="SM01128">
    <property type="entry name" value="DDRGK"/>
    <property type="match status" value="1"/>
</dbReference>
<keyword evidence="8 10" id="KW-0472">Membrane</keyword>
<dbReference type="STRING" id="7574.A0A1S3ID97"/>
<feature type="transmembrane region" description="Helical" evidence="10">
    <location>
        <begin position="6"/>
        <end position="23"/>
    </location>
</feature>
<evidence type="ECO:0000256" key="6">
    <source>
        <dbReference type="ARBA" id="ARBA00022824"/>
    </source>
</evidence>
<evidence type="ECO:0000256" key="1">
    <source>
        <dbReference type="ARBA" id="ARBA00004389"/>
    </source>
</evidence>
<dbReference type="InterPro" id="IPR050899">
    <property type="entry name" value="DDRGK_domain-containing"/>
</dbReference>
<name>A0A1S3ID97_LINAN</name>
<dbReference type="InterPro" id="IPR019153">
    <property type="entry name" value="DDRGK_dom-contain"/>
</dbReference>
<accession>A0A1S3ID97</accession>
<dbReference type="FunFam" id="1.10.10.10:FF:000143">
    <property type="entry name" value="DDRGK domain-containing protein 1"/>
    <property type="match status" value="1"/>
</dbReference>
<feature type="compositionally biased region" description="Low complexity" evidence="9">
    <location>
        <begin position="43"/>
        <end position="56"/>
    </location>
</feature>
<reference evidence="12" key="1">
    <citation type="submission" date="2025-08" db="UniProtKB">
        <authorList>
            <consortium name="RefSeq"/>
        </authorList>
    </citation>
    <scope>IDENTIFICATION</scope>
    <source>
        <tissue evidence="12">Gonads</tissue>
    </source>
</reference>
<feature type="region of interest" description="Disordered" evidence="9">
    <location>
        <begin position="43"/>
        <end position="170"/>
    </location>
</feature>
<feature type="compositionally biased region" description="Basic and acidic residues" evidence="9">
    <location>
        <begin position="104"/>
        <end position="170"/>
    </location>
</feature>
<dbReference type="SUPFAM" id="SSF46785">
    <property type="entry name" value="Winged helix' DNA-binding domain"/>
    <property type="match status" value="1"/>
</dbReference>